<dbReference type="SMART" id="SM00653">
    <property type="entry name" value="eIF2B_5"/>
    <property type="match status" value="1"/>
</dbReference>
<dbReference type="Gene3D" id="3.30.30.170">
    <property type="match status" value="1"/>
</dbReference>
<name>A0A177TRJ7_9BASI</name>
<dbReference type="GO" id="GO:0005850">
    <property type="term" value="C:eukaryotic translation initiation factor 2 complex"/>
    <property type="evidence" value="ECO:0007669"/>
    <property type="project" value="TreeGrafter"/>
</dbReference>
<dbReference type="PANTHER" id="PTHR23001">
    <property type="entry name" value="EUKARYOTIC TRANSLATION INITIATION FACTOR"/>
    <property type="match status" value="1"/>
</dbReference>
<dbReference type="GO" id="GO:0003743">
    <property type="term" value="F:translation initiation factor activity"/>
    <property type="evidence" value="ECO:0007669"/>
    <property type="project" value="UniProtKB-KW"/>
</dbReference>
<evidence type="ECO:0000256" key="1">
    <source>
        <dbReference type="ARBA" id="ARBA00010397"/>
    </source>
</evidence>
<dbReference type="GO" id="GO:0003729">
    <property type="term" value="F:mRNA binding"/>
    <property type="evidence" value="ECO:0007669"/>
    <property type="project" value="TreeGrafter"/>
</dbReference>
<keyword evidence="2" id="KW-0396">Initiation factor</keyword>
<dbReference type="Proteomes" id="UP000077521">
    <property type="component" value="Unassembled WGS sequence"/>
</dbReference>
<evidence type="ECO:0000256" key="4">
    <source>
        <dbReference type="SAM" id="MobiDB-lite"/>
    </source>
</evidence>
<dbReference type="GO" id="GO:0031369">
    <property type="term" value="F:translation initiation factor binding"/>
    <property type="evidence" value="ECO:0007669"/>
    <property type="project" value="TreeGrafter"/>
</dbReference>
<dbReference type="InterPro" id="IPR016189">
    <property type="entry name" value="Transl_init_fac_IF2/IF5_N"/>
</dbReference>
<dbReference type="PANTHER" id="PTHR23001:SF3">
    <property type="entry name" value="EUKARYOTIC TRANSLATION INITIATION FACTOR 2 SUBUNIT 2"/>
    <property type="match status" value="1"/>
</dbReference>
<evidence type="ECO:0000313" key="6">
    <source>
        <dbReference type="EMBL" id="KAE8260458.1"/>
    </source>
</evidence>
<dbReference type="SUPFAM" id="SSF100966">
    <property type="entry name" value="Translation initiation factor 2 beta, aIF2beta, N-terminal domain"/>
    <property type="match status" value="1"/>
</dbReference>
<accession>A0A177TRJ7</accession>
<organism evidence="6 7">
    <name type="scientific">Tilletia indica</name>
    <dbReference type="NCBI Taxonomy" id="43049"/>
    <lineage>
        <taxon>Eukaryota</taxon>
        <taxon>Fungi</taxon>
        <taxon>Dikarya</taxon>
        <taxon>Basidiomycota</taxon>
        <taxon>Ustilaginomycotina</taxon>
        <taxon>Exobasidiomycetes</taxon>
        <taxon>Tilletiales</taxon>
        <taxon>Tilletiaceae</taxon>
        <taxon>Tilletia</taxon>
    </lineage>
</organism>
<feature type="compositionally biased region" description="Gly residues" evidence="4">
    <location>
        <begin position="158"/>
        <end position="169"/>
    </location>
</feature>
<dbReference type="GO" id="GO:0001731">
    <property type="term" value="P:formation of translation preinitiation complex"/>
    <property type="evidence" value="ECO:0007669"/>
    <property type="project" value="TreeGrafter"/>
</dbReference>
<evidence type="ECO:0000256" key="2">
    <source>
        <dbReference type="ARBA" id="ARBA00022540"/>
    </source>
</evidence>
<keyword evidence="3" id="KW-0648">Protein biosynthesis</keyword>
<dbReference type="FunFam" id="3.30.30.170:FF:000001">
    <property type="entry name" value="Eukaryotic translation initiation factor 2 subunit"/>
    <property type="match status" value="1"/>
</dbReference>
<reference evidence="6" key="1">
    <citation type="submission" date="2016-04" db="EMBL/GenBank/DDBJ databases">
        <authorList>
            <person name="Nguyen H.D."/>
            <person name="Samba Siva P."/>
            <person name="Cullis J."/>
            <person name="Levesque C.A."/>
            <person name="Hambleton S."/>
        </authorList>
    </citation>
    <scope>NUCLEOTIDE SEQUENCE</scope>
    <source>
        <strain evidence="6">DAOMC 236416</strain>
    </source>
</reference>
<evidence type="ECO:0000256" key="3">
    <source>
        <dbReference type="ARBA" id="ARBA00022917"/>
    </source>
</evidence>
<protein>
    <recommendedName>
        <fullName evidence="5">Translation initiation factor IF2/IF5 domain-containing protein</fullName>
    </recommendedName>
</protein>
<dbReference type="AlphaFoldDB" id="A0A177TRJ7"/>
<sequence>MASEEPLFDPSLVKKKKKKVIILDEFDEELKKSTPAQEESTPVAPAPAAAEPESSPAASASAPAESEKDVAAPAASAKDAADEGPELFDGLKKKSKKKKVLILDLDEGGDKAEPAAGATEGGAEGDLDFGDLKKKTKKSKKKTFDLDAFEKELDGAEGEGGADAGGEGGAASRLDDDADLGDDPFARDDGAEEGGEAGADAPEAWLGSDRDYTYQELLSRIFKILRTQNPALSGDRKKYTIAPPAVQRDGSKKTMFANLYDICKRMHRQPEHVIQYLFAELGTIGSLDGSQRLIIKGRFTQKQIEHVLRTYIVEYVTCKTCKSPNTLLTKENRIYFMTCESCGSQRSVSAIKTGFQAQTTKRKKMN</sequence>
<evidence type="ECO:0000313" key="7">
    <source>
        <dbReference type="Proteomes" id="UP000077521"/>
    </source>
</evidence>
<dbReference type="InterPro" id="IPR045196">
    <property type="entry name" value="IF2/IF5"/>
</dbReference>
<dbReference type="InterPro" id="IPR002735">
    <property type="entry name" value="Transl_init_fac_IF2/IF5_dom"/>
</dbReference>
<proteinExistence type="inferred from homology"/>
<comment type="caution">
    <text evidence="6">The sequence shown here is derived from an EMBL/GenBank/DDBJ whole genome shotgun (WGS) entry which is preliminary data.</text>
</comment>
<dbReference type="EMBL" id="LWDF02000010">
    <property type="protein sequence ID" value="KAE8260458.1"/>
    <property type="molecule type" value="Genomic_DNA"/>
</dbReference>
<gene>
    <name evidence="6" type="ORF">A4X13_0g314</name>
</gene>
<reference evidence="6" key="2">
    <citation type="journal article" date="2019" name="IMA Fungus">
        <title>Genome sequencing and comparison of five Tilletia species to identify candidate genes for the detection of regulated species infecting wheat.</title>
        <authorList>
            <person name="Nguyen H.D.T."/>
            <person name="Sultana T."/>
            <person name="Kesanakurti P."/>
            <person name="Hambleton S."/>
        </authorList>
    </citation>
    <scope>NUCLEOTIDE SEQUENCE</scope>
    <source>
        <strain evidence="6">DAOMC 236416</strain>
    </source>
</reference>
<evidence type="ECO:0000259" key="5">
    <source>
        <dbReference type="SMART" id="SM00653"/>
    </source>
</evidence>
<feature type="compositionally biased region" description="Low complexity" evidence="4">
    <location>
        <begin position="38"/>
        <end position="64"/>
    </location>
</feature>
<dbReference type="InterPro" id="IPR016190">
    <property type="entry name" value="Transl_init_fac_IF2/IF5_Zn-bd"/>
</dbReference>
<feature type="region of interest" description="Disordered" evidence="4">
    <location>
        <begin position="153"/>
        <end position="204"/>
    </location>
</feature>
<comment type="similarity">
    <text evidence="1">Belongs to the eIF-2-beta/eIF-5 family.</text>
</comment>
<dbReference type="SUPFAM" id="SSF75689">
    <property type="entry name" value="Zinc-binding domain of translation initiation factor 2 beta"/>
    <property type="match status" value="1"/>
</dbReference>
<keyword evidence="7" id="KW-1185">Reference proteome</keyword>
<dbReference type="Pfam" id="PF01873">
    <property type="entry name" value="eIF-5_eIF-2B"/>
    <property type="match status" value="1"/>
</dbReference>
<feature type="region of interest" description="Disordered" evidence="4">
    <location>
        <begin position="28"/>
        <end position="141"/>
    </location>
</feature>
<feature type="domain" description="Translation initiation factor IF2/IF5" evidence="5">
    <location>
        <begin position="236"/>
        <end position="345"/>
    </location>
</feature>